<reference evidence="28" key="1">
    <citation type="submission" date="2015-03" db="EMBL/GenBank/DDBJ databases">
        <title>MIGS Cultured Bacterial/Archaeal sample from Brevibacillus laterosporus.</title>
        <authorList>
            <person name="Zeng D."/>
            <person name="Zhu L."/>
            <person name="Dong G."/>
            <person name="Ye W."/>
            <person name="Ren D."/>
            <person name="Wu L."/>
            <person name="Xu J."/>
            <person name="Li G."/>
            <person name="Guo L."/>
        </authorList>
    </citation>
    <scope>NUCLEOTIDE SEQUENCE</scope>
    <source>
        <strain evidence="28">B9</strain>
        <plasmid evidence="28">unnamed2</plasmid>
    </source>
</reference>
<comment type="cofactor">
    <cofactor evidence="1">
        <name>NADP(+)</name>
        <dbReference type="ChEBI" id="CHEBI:58349"/>
    </cofactor>
</comment>
<comment type="catalytic activity">
    <reaction evidence="16">
        <text>19-(4-hydroxyphenyl)nonadecanoyl-[(phenol)carboxyphthiodiolenone synthase] + 2 (S)-methylmalonyl-CoA + 3 malonyl-CoA + 5 NADPH + 10 H(+) = C37-(phenol)carboxyphthiodiolenone-[(phenol)carboxyphthiodiolenone synthase] + 5 CO2 + 5 NADP(+) + 5 CoA + 2 H2O</text>
        <dbReference type="Rhea" id="RHEA:57760"/>
        <dbReference type="Rhea" id="RHEA-COMP:14273"/>
        <dbReference type="Rhea" id="RHEA-COMP:14990"/>
        <dbReference type="ChEBI" id="CHEBI:15377"/>
        <dbReference type="ChEBI" id="CHEBI:15378"/>
        <dbReference type="ChEBI" id="CHEBI:16526"/>
        <dbReference type="ChEBI" id="CHEBI:57287"/>
        <dbReference type="ChEBI" id="CHEBI:57327"/>
        <dbReference type="ChEBI" id="CHEBI:57384"/>
        <dbReference type="ChEBI" id="CHEBI:57783"/>
        <dbReference type="ChEBI" id="CHEBI:58349"/>
        <dbReference type="ChEBI" id="CHEBI:133301"/>
        <dbReference type="ChEBI" id="CHEBI:142260"/>
        <dbReference type="EC" id="2.3.1.292"/>
    </reaction>
</comment>
<dbReference type="Gene3D" id="3.30.70.250">
    <property type="entry name" value="Malonyl-CoA ACP transacylase, ACP-binding"/>
    <property type="match status" value="1"/>
</dbReference>
<dbReference type="Gene3D" id="3.30.70.3290">
    <property type="match status" value="1"/>
</dbReference>
<dbReference type="InterPro" id="IPR016035">
    <property type="entry name" value="Acyl_Trfase/lysoPLipase"/>
</dbReference>
<dbReference type="NCBIfam" id="TIGR01733">
    <property type="entry name" value="AA-adenyl-dom"/>
    <property type="match status" value="1"/>
</dbReference>
<dbReference type="SMART" id="SM00822">
    <property type="entry name" value="PKS_KR"/>
    <property type="match status" value="1"/>
</dbReference>
<dbReference type="SUPFAM" id="SSF55048">
    <property type="entry name" value="Probable ACP-binding domain of malonyl-CoA ACP transacylase"/>
    <property type="match status" value="1"/>
</dbReference>
<keyword evidence="8" id="KW-0276">Fatty acid metabolism</keyword>
<dbReference type="Pfam" id="PF08659">
    <property type="entry name" value="KR"/>
    <property type="match status" value="1"/>
</dbReference>
<feature type="compositionally biased region" description="Polar residues" evidence="25">
    <location>
        <begin position="2608"/>
        <end position="2624"/>
    </location>
</feature>
<name>A0A0F7C1V4_BRELA</name>
<dbReference type="Pfam" id="PF13193">
    <property type="entry name" value="AMP-binding_C"/>
    <property type="match status" value="1"/>
</dbReference>
<dbReference type="Gene3D" id="3.30.559.30">
    <property type="entry name" value="Nonribosomal peptide synthetase, condensation domain"/>
    <property type="match status" value="1"/>
</dbReference>
<dbReference type="PROSITE" id="PS50075">
    <property type="entry name" value="CARRIER"/>
    <property type="match status" value="2"/>
</dbReference>
<dbReference type="Pfam" id="PF00550">
    <property type="entry name" value="PP-binding"/>
    <property type="match status" value="2"/>
</dbReference>
<dbReference type="InterPro" id="IPR057326">
    <property type="entry name" value="KR_dom"/>
</dbReference>
<dbReference type="InterPro" id="IPR020845">
    <property type="entry name" value="AMP-binding_CS"/>
</dbReference>
<dbReference type="Pfam" id="PF02801">
    <property type="entry name" value="Ketoacyl-synt_C"/>
    <property type="match status" value="1"/>
</dbReference>
<dbReference type="FunFam" id="3.40.50.980:FF:000001">
    <property type="entry name" value="Non-ribosomal peptide synthetase"/>
    <property type="match status" value="1"/>
</dbReference>
<dbReference type="Pfam" id="PF00109">
    <property type="entry name" value="ketoacyl-synt"/>
    <property type="match status" value="1"/>
</dbReference>
<dbReference type="Gene3D" id="2.30.38.10">
    <property type="entry name" value="Luciferase, Domain 3"/>
    <property type="match status" value="1"/>
</dbReference>
<evidence type="ECO:0000256" key="1">
    <source>
        <dbReference type="ARBA" id="ARBA00001937"/>
    </source>
</evidence>
<dbReference type="GO" id="GO:0004315">
    <property type="term" value="F:3-oxoacyl-[acyl-carrier-protein] synthase activity"/>
    <property type="evidence" value="ECO:0007669"/>
    <property type="project" value="InterPro"/>
</dbReference>
<dbReference type="SUPFAM" id="SSF52151">
    <property type="entry name" value="FabD/lysophospholipase-like"/>
    <property type="match status" value="1"/>
</dbReference>
<evidence type="ECO:0000256" key="7">
    <source>
        <dbReference type="ARBA" id="ARBA00022737"/>
    </source>
</evidence>
<dbReference type="Gene3D" id="3.40.47.10">
    <property type="match status" value="1"/>
</dbReference>
<evidence type="ECO:0000259" key="27">
    <source>
        <dbReference type="PROSITE" id="PS52004"/>
    </source>
</evidence>
<dbReference type="FunFam" id="3.40.47.10:FF:000042">
    <property type="entry name" value="Polyketide synthase Pks13"/>
    <property type="match status" value="1"/>
</dbReference>
<dbReference type="Gene3D" id="3.30.300.30">
    <property type="match status" value="1"/>
</dbReference>
<comment type="cofactor">
    <cofactor evidence="2">
        <name>pantetheine 4'-phosphate</name>
        <dbReference type="ChEBI" id="CHEBI:47942"/>
    </cofactor>
</comment>
<accession>A0A0F7C1V4</accession>
<feature type="domain" description="Carrier" evidence="26">
    <location>
        <begin position="978"/>
        <end position="1053"/>
    </location>
</feature>
<dbReference type="CDD" id="cd19543">
    <property type="entry name" value="DCL_NRPS"/>
    <property type="match status" value="1"/>
</dbReference>
<keyword evidence="28" id="KW-0614">Plasmid</keyword>
<evidence type="ECO:0000256" key="2">
    <source>
        <dbReference type="ARBA" id="ARBA00001957"/>
    </source>
</evidence>
<keyword evidence="4" id="KW-0596">Phosphopantetheine</keyword>
<evidence type="ECO:0000256" key="25">
    <source>
        <dbReference type="SAM" id="MobiDB-lite"/>
    </source>
</evidence>
<evidence type="ECO:0000256" key="12">
    <source>
        <dbReference type="ARBA" id="ARBA00023194"/>
    </source>
</evidence>
<comment type="similarity">
    <text evidence="3">Belongs to the ATP-dependent AMP-binding enzyme family.</text>
</comment>
<dbReference type="GO" id="GO:0016491">
    <property type="term" value="F:oxidoreductase activity"/>
    <property type="evidence" value="ECO:0007669"/>
    <property type="project" value="UniProtKB-KW"/>
</dbReference>
<dbReference type="EC" id="2.3.1.292" evidence="20"/>
<dbReference type="FunFam" id="3.30.300.30:FF:000010">
    <property type="entry name" value="Enterobactin synthetase component F"/>
    <property type="match status" value="1"/>
</dbReference>
<evidence type="ECO:0000256" key="15">
    <source>
        <dbReference type="ARBA" id="ARBA00050973"/>
    </source>
</evidence>
<comment type="catalytic activity">
    <reaction evidence="15">
        <text>17-(4-hydroxyphenyl)heptadecanoyl-[(phenol)carboxyphthiodiolenone synthase] + 2 (S)-methylmalonyl-CoA + 3 malonyl-CoA + 5 NADPH + 10 H(+) = C35-(phenol)carboxyphthiodiolenone-[(phenol)carboxyphthiodiolenone synthase] + 5 CO2 + 5 NADP(+) + 5 CoA + 2 H2O</text>
        <dbReference type="Rhea" id="RHEA:57756"/>
        <dbReference type="Rhea" id="RHEA-COMP:14272"/>
        <dbReference type="Rhea" id="RHEA-COMP:14989"/>
        <dbReference type="ChEBI" id="CHEBI:15377"/>
        <dbReference type="ChEBI" id="CHEBI:15378"/>
        <dbReference type="ChEBI" id="CHEBI:16526"/>
        <dbReference type="ChEBI" id="CHEBI:57287"/>
        <dbReference type="ChEBI" id="CHEBI:57327"/>
        <dbReference type="ChEBI" id="CHEBI:57384"/>
        <dbReference type="ChEBI" id="CHEBI:57783"/>
        <dbReference type="ChEBI" id="CHEBI:58349"/>
        <dbReference type="ChEBI" id="CHEBI:133300"/>
        <dbReference type="ChEBI" id="CHEBI:142259"/>
        <dbReference type="EC" id="2.3.1.292"/>
    </reaction>
</comment>
<evidence type="ECO:0000256" key="24">
    <source>
        <dbReference type="ARBA" id="ARBA00084020"/>
    </source>
</evidence>
<dbReference type="PROSITE" id="PS00455">
    <property type="entry name" value="AMP_BINDING"/>
    <property type="match status" value="1"/>
</dbReference>
<dbReference type="SUPFAM" id="SSF52777">
    <property type="entry name" value="CoA-dependent acyltransferases"/>
    <property type="match status" value="2"/>
</dbReference>
<dbReference type="GO" id="GO:0031177">
    <property type="term" value="F:phosphopantetheine binding"/>
    <property type="evidence" value="ECO:0007669"/>
    <property type="project" value="InterPro"/>
</dbReference>
<evidence type="ECO:0000259" key="26">
    <source>
        <dbReference type="PROSITE" id="PS50075"/>
    </source>
</evidence>
<evidence type="ECO:0000256" key="5">
    <source>
        <dbReference type="ARBA" id="ARBA00022553"/>
    </source>
</evidence>
<comment type="similarity">
    <text evidence="14">In the C-terminal section; belongs to the NRP synthetase family.</text>
</comment>
<dbReference type="SUPFAM" id="SSF51735">
    <property type="entry name" value="NAD(P)-binding Rossmann-fold domains"/>
    <property type="match status" value="2"/>
</dbReference>
<dbReference type="SUPFAM" id="SSF53901">
    <property type="entry name" value="Thiolase-like"/>
    <property type="match status" value="1"/>
</dbReference>
<dbReference type="SUPFAM" id="SSF56801">
    <property type="entry name" value="Acetyl-CoA synthetase-like"/>
    <property type="match status" value="1"/>
</dbReference>
<comment type="function">
    <text evidence="19">Part of the PpsABCDE complex involved in the biosynthesis of the lipid core common to phthiocerols and phenolphthiocerols by successive additions of malonyl-CoA or methylmalonyl-CoA extender units. PpsA can accept as substrate the activated forms of either icosanoyl (C20), docosanoyl (C22) or lignoceroyl (C24) groups from FadD26, or a (4-hydroxyphenyl)-C17 or (4-hydroxyphenyl)-C19 fatty acyl from FadD29. PpsA initiates the biosynthesis and extends its substrate using a malonyl-CoA extender unit. The PpsB and PpsC proteins add the second and third malonyl-CoA extender units. PpsD adds an (R)-methylmalonyl unit and PpsE adds a second (R)-methylmalonyl unit. The incorporation of the methylmalonyl units results in formation of two branched methyl groups in the elongated product.</text>
</comment>
<keyword evidence="5" id="KW-0597">Phosphoprotein</keyword>
<evidence type="ECO:0000256" key="13">
    <source>
        <dbReference type="ARBA" id="ARBA00023268"/>
    </source>
</evidence>
<dbReference type="CDD" id="cd08953">
    <property type="entry name" value="KR_2_SDR_x"/>
    <property type="match status" value="1"/>
</dbReference>
<dbReference type="CDD" id="cd05930">
    <property type="entry name" value="A_NRPS"/>
    <property type="match status" value="1"/>
</dbReference>
<dbReference type="FunFam" id="1.10.1200.10:FF:000005">
    <property type="entry name" value="Nonribosomal peptide synthetase 1"/>
    <property type="match status" value="1"/>
</dbReference>
<dbReference type="GO" id="GO:0006633">
    <property type="term" value="P:fatty acid biosynthetic process"/>
    <property type="evidence" value="ECO:0007669"/>
    <property type="project" value="InterPro"/>
</dbReference>
<evidence type="ECO:0000256" key="9">
    <source>
        <dbReference type="ARBA" id="ARBA00022857"/>
    </source>
</evidence>
<feature type="region of interest" description="Disordered" evidence="25">
    <location>
        <begin position="2596"/>
        <end position="2624"/>
    </location>
</feature>
<dbReference type="CDD" id="cd00833">
    <property type="entry name" value="PKS"/>
    <property type="match status" value="1"/>
</dbReference>
<keyword evidence="6" id="KW-0808">Transferase</keyword>
<evidence type="ECO:0000313" key="28">
    <source>
        <dbReference type="EMBL" id="AKF96327.1"/>
    </source>
</evidence>
<dbReference type="PROSITE" id="PS52004">
    <property type="entry name" value="KS3_2"/>
    <property type="match status" value="1"/>
</dbReference>
<dbReference type="Gene3D" id="3.40.50.720">
    <property type="entry name" value="NAD(P)-binding Rossmann-like Domain"/>
    <property type="match status" value="1"/>
</dbReference>
<dbReference type="Pfam" id="PF00698">
    <property type="entry name" value="Acyl_transf_1"/>
    <property type="match status" value="1"/>
</dbReference>
<dbReference type="InterPro" id="IPR016039">
    <property type="entry name" value="Thiolase-like"/>
</dbReference>
<dbReference type="Pfam" id="PF22621">
    <property type="entry name" value="CurL-like_PKS_C"/>
    <property type="match status" value="1"/>
</dbReference>
<dbReference type="GO" id="GO:0017000">
    <property type="term" value="P:antibiotic biosynthetic process"/>
    <property type="evidence" value="ECO:0007669"/>
    <property type="project" value="UniProtKB-KW"/>
</dbReference>
<proteinExistence type="inferred from homology"/>
<dbReference type="InterPro" id="IPR049490">
    <property type="entry name" value="C883_1060-like_KR_N"/>
</dbReference>
<dbReference type="GO" id="GO:0043041">
    <property type="term" value="P:amino acid activation for nonribosomal peptide biosynthetic process"/>
    <property type="evidence" value="ECO:0007669"/>
    <property type="project" value="UniProtKB-ARBA"/>
</dbReference>
<feature type="domain" description="Carrier" evidence="26">
    <location>
        <begin position="2514"/>
        <end position="2589"/>
    </location>
</feature>
<dbReference type="Gene3D" id="3.40.50.980">
    <property type="match status" value="2"/>
</dbReference>
<dbReference type="InterPro" id="IPR023213">
    <property type="entry name" value="CAT-like_dom_sf"/>
</dbReference>
<dbReference type="Gene3D" id="3.30.559.10">
    <property type="entry name" value="Chloramphenicol acetyltransferase-like domain"/>
    <property type="match status" value="1"/>
</dbReference>
<evidence type="ECO:0000256" key="11">
    <source>
        <dbReference type="ARBA" id="ARBA00023098"/>
    </source>
</evidence>
<dbReference type="GO" id="GO:0044550">
    <property type="term" value="P:secondary metabolite biosynthetic process"/>
    <property type="evidence" value="ECO:0007669"/>
    <property type="project" value="TreeGrafter"/>
</dbReference>
<keyword evidence="7" id="KW-0677">Repeat</keyword>
<keyword evidence="12" id="KW-0045">Antibiotic biosynthesis</keyword>
<dbReference type="Pfam" id="PF21394">
    <property type="entry name" value="Beta-ketacyl_N"/>
    <property type="match status" value="1"/>
</dbReference>
<dbReference type="InterPro" id="IPR025110">
    <property type="entry name" value="AMP-bd_C"/>
</dbReference>
<dbReference type="InterPro" id="IPR000873">
    <property type="entry name" value="AMP-dep_synth/lig_dom"/>
</dbReference>
<evidence type="ECO:0000256" key="18">
    <source>
        <dbReference type="ARBA" id="ARBA00052745"/>
    </source>
</evidence>
<evidence type="ECO:0000256" key="10">
    <source>
        <dbReference type="ARBA" id="ARBA00023002"/>
    </source>
</evidence>
<gene>
    <name evidence="28" type="ORF">EX87_22655</name>
</gene>
<dbReference type="PANTHER" id="PTHR45527">
    <property type="entry name" value="NONRIBOSOMAL PEPTIDE SYNTHETASE"/>
    <property type="match status" value="1"/>
</dbReference>
<dbReference type="Gene3D" id="1.10.1200.10">
    <property type="entry name" value="ACP-like"/>
    <property type="match status" value="2"/>
</dbReference>
<dbReference type="Pfam" id="PF00501">
    <property type="entry name" value="AMP-binding"/>
    <property type="match status" value="1"/>
</dbReference>
<keyword evidence="9" id="KW-0521">NADP</keyword>
<keyword evidence="13" id="KW-0511">Multifunctional enzyme</keyword>
<dbReference type="FunFam" id="3.40.50.12780:FF:000012">
    <property type="entry name" value="Non-ribosomal peptide synthetase"/>
    <property type="match status" value="1"/>
</dbReference>
<feature type="compositionally biased region" description="Basic and acidic residues" evidence="25">
    <location>
        <begin position="2596"/>
        <end position="2607"/>
    </location>
</feature>
<dbReference type="GO" id="GO:0005829">
    <property type="term" value="C:cytosol"/>
    <property type="evidence" value="ECO:0007669"/>
    <property type="project" value="TreeGrafter"/>
</dbReference>
<keyword evidence="10" id="KW-0560">Oxidoreductase</keyword>
<dbReference type="SUPFAM" id="SSF47336">
    <property type="entry name" value="ACP-like"/>
    <property type="match status" value="2"/>
</dbReference>
<dbReference type="InterPro" id="IPR010071">
    <property type="entry name" value="AA_adenyl_dom"/>
</dbReference>
<dbReference type="InterPro" id="IPR001227">
    <property type="entry name" value="Ac_transferase_dom_sf"/>
</dbReference>
<evidence type="ECO:0000256" key="20">
    <source>
        <dbReference type="ARBA" id="ARBA00066974"/>
    </source>
</evidence>
<dbReference type="InterPro" id="IPR020841">
    <property type="entry name" value="PKS_Beta-ketoAc_synthase_dom"/>
</dbReference>
<dbReference type="EMBL" id="CP011076">
    <property type="protein sequence ID" value="AKF96327.1"/>
    <property type="molecule type" value="Genomic_DNA"/>
</dbReference>
<dbReference type="InterPro" id="IPR001242">
    <property type="entry name" value="Condensation_dom"/>
</dbReference>
<dbReference type="InterPro" id="IPR016036">
    <property type="entry name" value="Malonyl_transacylase_ACP-bd"/>
</dbReference>
<evidence type="ECO:0000256" key="6">
    <source>
        <dbReference type="ARBA" id="ARBA00022679"/>
    </source>
</evidence>
<dbReference type="InterPro" id="IPR045851">
    <property type="entry name" value="AMP-bd_C_sf"/>
</dbReference>
<evidence type="ECO:0000256" key="4">
    <source>
        <dbReference type="ARBA" id="ARBA00022450"/>
    </source>
</evidence>
<dbReference type="SMART" id="SM00825">
    <property type="entry name" value="PKS_KS"/>
    <property type="match status" value="1"/>
</dbReference>
<dbReference type="PANTHER" id="PTHR45527:SF1">
    <property type="entry name" value="FATTY ACID SYNTHASE"/>
    <property type="match status" value="1"/>
</dbReference>
<evidence type="ECO:0000256" key="8">
    <source>
        <dbReference type="ARBA" id="ARBA00022832"/>
    </source>
</evidence>
<dbReference type="GO" id="GO:0034081">
    <property type="term" value="C:polyketide synthase complex"/>
    <property type="evidence" value="ECO:0007669"/>
    <property type="project" value="UniProtKB-ARBA"/>
</dbReference>
<dbReference type="Pfam" id="PF00668">
    <property type="entry name" value="Condensation"/>
    <property type="match status" value="1"/>
</dbReference>
<dbReference type="Gene3D" id="3.40.366.10">
    <property type="entry name" value="Malonyl-Coenzyme A Acyl Carrier Protein, domain 2"/>
    <property type="match status" value="1"/>
</dbReference>
<protein>
    <recommendedName>
        <fullName evidence="21">Phenolphthiocerol/phthiocerol polyketide synthase subunit E</fullName>
        <ecNumber evidence="20">2.3.1.292</ecNumber>
    </recommendedName>
    <alternativeName>
        <fullName evidence="23">(Phenol)carboxyphthiodiolenone synthase subunit E</fullName>
    </alternativeName>
    <alternativeName>
        <fullName evidence="24">Beta-ketoacyl-acyl-carrier-protein synthase I</fullName>
    </alternativeName>
    <alternativeName>
        <fullName evidence="22">Phthiocerol synthesis polyketide synthase type I PpsE</fullName>
    </alternativeName>
</protein>
<sequence>MAHSEKIDRNNVEDVMGLSPVQEGMLFHFLKEPEWGQYHEQLSLTISGKLDLAVFKQAWNDVIQANEMLRAVYRWKEVNQPVQIILKEHQLECNYYDFSDLPSTEQTKQIALQKKADLGRPFSLLEVPFRIELYKLAFDHHQMVISNHHILYDGWSNGLILKEFFQRYCSLVTGKSSFFPKKPKYKEYIAWLQQQDQEKQNAFWEEYLEGFDTQTLLAIKKHNAVKKGDIAKHKITLDSCVASQIEAFCREHQVTVASLFYTAWGLLLNRYNNTNDVIFGTTVSGRSGDIEGLEQVIGLFINTLPLRMKIDSETELLTYLKRVNQDIQNRTRFESTSLVNIKQVSLLDKKEELFDTLLVIENYPLDKQLFQENQGLRVASYEMHEVTNYDVTVAVELFEETNLVFTYEQALFDRDVVERLAQHYSRIITQLIQHPTRCFRKLELLSERELEELEAWNQTDAWYAFEQPIHQLFSEQAKQTPEKIAVICGEASLTYRQLDERTNQLARTLRQHGVGADTIVGICTERSVEMIVGLLGIWKAGGAYLPIDPNIPMERLTYILNDSGTNLVVTQPPFMNKFSKEYNVLNLEDKDIYHSNKDCLDHNSGPKNLAYVIYTSGSTGKPKGVCIEHHSVVNRLSWMQKAYPISPEDVILQKTPYVFDVSVWELFWWSIQGATVSFLAPGQEGNPECIVEAIRRDKVTTMHFVPSMLHVFLEFIEEFEQTHKLKSLQRVFASGEALGVHLVKRFNQLLFEQFKTELINLYGPTEACVDVSYFNCSPWIDYEKVPIGKPIDNIQFLIVDRNLMLQPVGVPGQLCISGAGLARGYANNLALTREKFIDHPFDPEKKLYLTGDLARWLSDGNIEYLGRVDYQVKVRGFRIELGEIEHQLLEFPGIKEVVVLVKQDKNQDDYLAAYVVSQEELHVAETKQFLLKRLPEYMVPHVFIRLDEMPLTTNGKLDRKALPAPELTQSAQKTTYVKPQTELERTIADIYKEVLEVESVGLYDNFFDIGGNSLKLIRIYSRLNKALETELTVATLFRYPTIASLTEYLSQADKEAEQDKRKLLHHSEQESLQKVKDTINQGVAVIGMAGRFPGARNVDEFWENVKNGIESIHFFTDEELLEAGIDAELIKKSNYVKAKGYLDDFEYFDASLFEYMPKEAEWMDPQLRLLHECAWEALEQAGYLTDENVHRIGTFVGASSNFHWLHQVALQNQNPLEEFAAMLLNEKDFFSTRLAYKLNLKGPSVTVQTACSTSLVAIQMAYQELIQGNCEIAIAGGVGITYPPKTGYLYEDGMIHSPDGHCRAFDKDANGTIGGNGIGIVVLKRLHDALLDGDTIHAVLKGGAINNDGIDKVGFTAPGVMGQAEVIHQAQRQAGVEPESISYVEAHGTGTALGDPIEFEALRLAFHTNQKGYCAIGSVKTNIGHLDAAAGVAGFMKTVLSLQHELLPPSLHYHSRNPKIDFVNSPFFVNKQLTAWPRGEKPRRAGVSSFGMGGTNVHVILEEAPKMVNYPEKREWKLLMLSAKTETALKKAAENLQRYLTAQPEVNLSDVAYTLQVGRKTFPYRKVIVAKHVQEAAVLLGLPDTDRVMTKQLIKPNRFVTFMFSGQGSQYINMSHELYQKEESFRTIVDTCSEILKPIIGYDVREIIYPIEHQKEWASERLLQTEVTQVVLFTVEYALAQMLMEWGIQPQAMIGHSIGEYVAACIAGVFSLKDALRLVAMRGKLMQSMPAGAMLSVQLAESALLSLLPHDVSLAAVNSSALCVVSGSHEAMEKCSALLTEKGVENSQLHTSHAFHSAMMESILTEYESVVRTIELREPQLPFVSNVTGTWITIEDATDPMYWVKHLRGTVQFAAGVKELLNTEQSAFIEVGPGRVLSTFVLRHTDRREDHFVTNLLPHPQERTAEALFFYRKIAQLWLEGVQIDWQAFYKKEQRRRIPLPSYPFERKRFWSWTQSTPISSKAQNLLQGAMSAKKTNMADWFYVPSWERVPLSGGYGERLAMESVLIFADDTSLSKCLLEKLKQINSTIVVVYKGATYRKIDDRSFVIHPSETNHYDQLLREMQELGFTATKVLHLWSVNEDKYYELDTTRVEQAIDFGFYSLVFFVQALGRQMNTNPLDILVVTNNTQEVTGEEELQPEKATVLGFVKIAPLEYSNVNCRHIDILSIVDPYKREKVAQQLLAELETVSEDKVVAYRNNYRWVQIMKKSYWEARKSTPRLKQHGVYLITGGMGGMGFAIAKDFAQNYQAKLILIGRSEFPPRMAWNDWLNSHPENNSISQKIREILQLETDGAEVMVVRADVSNQLQMADVIQCANERFGGINGVVHAAGIADYAGLIQNRTRETVETILKPKIHGTLALDYLLREQKLDFFVLCSSIGNVSYHRKVGQVAYNVANEFLDAYAFYKTARDGVHTVSINWPDWQEVGMSIESAKYWAKALHTNVETILQDGLNQSEGVEVFKRALHSASPQVVVSSEDLIKKIAEGSAHFQAVLEQGQFSREINQRPKLSTNYVAPKSEIEGKLANIWQKMFGIEQVGIHDNFFDLGASSLDLIQVNRKVKEMLNLDISVVTMYEYPTIASLAAYLIQELSEDKQEIREQTKSDELNKSKQLMKSTISKMGRSTK</sequence>
<dbReference type="InterPro" id="IPR014031">
    <property type="entry name" value="Ketoacyl_synth_C"/>
</dbReference>
<evidence type="ECO:0000256" key="16">
    <source>
        <dbReference type="ARBA" id="ARBA00051971"/>
    </source>
</evidence>
<evidence type="ECO:0000256" key="19">
    <source>
        <dbReference type="ARBA" id="ARBA00058455"/>
    </source>
</evidence>
<keyword evidence="11" id="KW-0443">Lipid metabolism</keyword>
<dbReference type="RefSeq" id="WP_031415673.1">
    <property type="nucleotide sequence ID" value="NZ_CP011076.1"/>
</dbReference>
<dbReference type="InterPro" id="IPR018201">
    <property type="entry name" value="Ketoacyl_synth_AS"/>
</dbReference>
<dbReference type="InterPro" id="IPR036291">
    <property type="entry name" value="NAD(P)-bd_dom_sf"/>
</dbReference>
<dbReference type="PROSITE" id="PS00606">
    <property type="entry name" value="KS3_1"/>
    <property type="match status" value="1"/>
</dbReference>
<comment type="catalytic activity">
    <reaction evidence="18">
        <text>icosanoyl-[(phenol)carboxyphthiodiolenone synthase] + 2 (S)-methylmalonyl-CoA + 3 malonyl-CoA + 5 NADPH + 10 H(+) = C32-carboxyphthiodiolenone-[(phenol)carboxyphthiodiolenone synthase] + 5 CO2 + 5 NADP(+) + 5 CoA + 2 H2O</text>
        <dbReference type="Rhea" id="RHEA:57748"/>
        <dbReference type="Rhea" id="RHEA-COMP:14985"/>
        <dbReference type="Rhea" id="RHEA-COMP:14986"/>
        <dbReference type="ChEBI" id="CHEBI:15377"/>
        <dbReference type="ChEBI" id="CHEBI:15378"/>
        <dbReference type="ChEBI" id="CHEBI:16526"/>
        <dbReference type="ChEBI" id="CHEBI:57287"/>
        <dbReference type="ChEBI" id="CHEBI:57327"/>
        <dbReference type="ChEBI" id="CHEBI:57384"/>
        <dbReference type="ChEBI" id="CHEBI:57783"/>
        <dbReference type="ChEBI" id="CHEBI:58349"/>
        <dbReference type="ChEBI" id="CHEBI:87848"/>
        <dbReference type="ChEBI" id="CHEBI:142236"/>
        <dbReference type="EC" id="2.3.1.292"/>
    </reaction>
</comment>
<evidence type="ECO:0000256" key="14">
    <source>
        <dbReference type="ARBA" id="ARBA00029443"/>
    </source>
</evidence>
<dbReference type="SMART" id="SM00823">
    <property type="entry name" value="PKS_PP"/>
    <property type="match status" value="2"/>
</dbReference>
<evidence type="ECO:0000256" key="17">
    <source>
        <dbReference type="ARBA" id="ARBA00052119"/>
    </source>
</evidence>
<organism evidence="28">
    <name type="scientific">Brevibacillus laterosporus</name>
    <name type="common">Bacillus laterosporus</name>
    <dbReference type="NCBI Taxonomy" id="1465"/>
    <lineage>
        <taxon>Bacteria</taxon>
        <taxon>Bacillati</taxon>
        <taxon>Bacillota</taxon>
        <taxon>Bacilli</taxon>
        <taxon>Bacillales</taxon>
        <taxon>Paenibacillaceae</taxon>
        <taxon>Brevibacillus</taxon>
    </lineage>
</organism>
<dbReference type="InterPro" id="IPR020806">
    <property type="entry name" value="PKS_PP-bd"/>
</dbReference>
<dbReference type="InterPro" id="IPR009081">
    <property type="entry name" value="PP-bd_ACP"/>
</dbReference>
<dbReference type="InterPro" id="IPR014030">
    <property type="entry name" value="Ketoacyl_synth_N"/>
</dbReference>
<dbReference type="InterPro" id="IPR036736">
    <property type="entry name" value="ACP-like_sf"/>
</dbReference>
<evidence type="ECO:0000256" key="3">
    <source>
        <dbReference type="ARBA" id="ARBA00006432"/>
    </source>
</evidence>
<evidence type="ECO:0000256" key="22">
    <source>
        <dbReference type="ARBA" id="ARBA00075053"/>
    </source>
</evidence>
<comment type="catalytic activity">
    <reaction evidence="17">
        <text>docosanoyl-[(phenol)carboxyphthiodiolenone synthase] + 2 (S)-methylmalonyl-CoA + 3 malonyl-CoA + 5 NADPH + 10 H(+) = C34-carboxyphthiodiolenone-[(phenol)carboxyphthiodiolenone synthase] + 5 CO2 + 5 NADP(+) + 5 CoA + 2 H2O</text>
        <dbReference type="Rhea" id="RHEA:57752"/>
        <dbReference type="Rhea" id="RHEA-COMP:14987"/>
        <dbReference type="Rhea" id="RHEA-COMP:14988"/>
        <dbReference type="ChEBI" id="CHEBI:15377"/>
        <dbReference type="ChEBI" id="CHEBI:15378"/>
        <dbReference type="ChEBI" id="CHEBI:16526"/>
        <dbReference type="ChEBI" id="CHEBI:57287"/>
        <dbReference type="ChEBI" id="CHEBI:57327"/>
        <dbReference type="ChEBI" id="CHEBI:57384"/>
        <dbReference type="ChEBI" id="CHEBI:57783"/>
        <dbReference type="ChEBI" id="CHEBI:58349"/>
        <dbReference type="ChEBI" id="CHEBI:142237"/>
        <dbReference type="ChEBI" id="CHEBI:142238"/>
        <dbReference type="EC" id="2.3.1.292"/>
    </reaction>
</comment>
<feature type="domain" description="Ketosynthase family 3 (KS3)" evidence="27">
    <location>
        <begin position="1080"/>
        <end position="1503"/>
    </location>
</feature>
<geneLocation type="plasmid" evidence="28">
    <name>unnamed2</name>
</geneLocation>
<dbReference type="InterPro" id="IPR013968">
    <property type="entry name" value="PKS_KR"/>
</dbReference>
<dbReference type="InterPro" id="IPR014043">
    <property type="entry name" value="Acyl_transferase_dom"/>
</dbReference>
<evidence type="ECO:0000256" key="23">
    <source>
        <dbReference type="ARBA" id="ARBA00078169"/>
    </source>
</evidence>
<evidence type="ECO:0000256" key="21">
    <source>
        <dbReference type="ARBA" id="ARBA00073623"/>
    </source>
</evidence>
<dbReference type="SMART" id="SM00827">
    <property type="entry name" value="PKS_AT"/>
    <property type="match status" value="1"/>
</dbReference>